<sequence length="100" mass="10852">MFELVVFAKTLVYLLSDSPVRGTVPAKAVEALAQMDGFRHFKAMLPTALGAALTGENARQTVGVEAEDTCYIVEEVLVDSGYFRRPSKGVFLERADQPSG</sequence>
<keyword evidence="2" id="KW-1185">Reference proteome</keyword>
<comment type="caution">
    <text evidence="1">The sequence shown here is derived from an EMBL/GenBank/DDBJ whole genome shotgun (WGS) entry which is preliminary data.</text>
</comment>
<protein>
    <submittedName>
        <fullName evidence="1">Uncharacterized protein</fullName>
    </submittedName>
</protein>
<dbReference type="EMBL" id="JAENHO010000001">
    <property type="protein sequence ID" value="MBL7253548.1"/>
    <property type="molecule type" value="Genomic_DNA"/>
</dbReference>
<reference evidence="1 2" key="1">
    <citation type="submission" date="2021-01" db="EMBL/GenBank/DDBJ databases">
        <title>Actinoplanes sp. nov. LDG1-01 isolated from lichen.</title>
        <authorList>
            <person name="Saeng-In P."/>
            <person name="Phongsopitanun W."/>
            <person name="Kanchanasin P."/>
            <person name="Yuki M."/>
            <person name="Kudo T."/>
            <person name="Ohkuma M."/>
            <person name="Tanasupawat S."/>
        </authorList>
    </citation>
    <scope>NUCLEOTIDE SEQUENCE [LARGE SCALE GENOMIC DNA]</scope>
    <source>
        <strain evidence="1 2">LDG1-01</strain>
    </source>
</reference>
<dbReference type="Proteomes" id="UP000598996">
    <property type="component" value="Unassembled WGS sequence"/>
</dbReference>
<proteinExistence type="predicted"/>
<gene>
    <name evidence="1" type="ORF">JKJ07_04415</name>
</gene>
<name>A0ABS1VFW1_9ACTN</name>
<organism evidence="1 2">
    <name type="scientific">Paractinoplanes lichenicola</name>
    <dbReference type="NCBI Taxonomy" id="2802976"/>
    <lineage>
        <taxon>Bacteria</taxon>
        <taxon>Bacillati</taxon>
        <taxon>Actinomycetota</taxon>
        <taxon>Actinomycetes</taxon>
        <taxon>Micromonosporales</taxon>
        <taxon>Micromonosporaceae</taxon>
        <taxon>Paractinoplanes</taxon>
    </lineage>
</organism>
<evidence type="ECO:0000313" key="1">
    <source>
        <dbReference type="EMBL" id="MBL7253548.1"/>
    </source>
</evidence>
<dbReference type="RefSeq" id="WP_202989892.1">
    <property type="nucleotide sequence ID" value="NZ_JAENHO010000001.1"/>
</dbReference>
<accession>A0ABS1VFW1</accession>
<evidence type="ECO:0000313" key="2">
    <source>
        <dbReference type="Proteomes" id="UP000598996"/>
    </source>
</evidence>